<dbReference type="Proteomes" id="UP000677082">
    <property type="component" value="Unassembled WGS sequence"/>
</dbReference>
<reference evidence="1 2" key="1">
    <citation type="submission" date="2021-03" db="EMBL/GenBank/DDBJ databases">
        <title>Whole genome shotgun sequence of Actinoplanes toevensis NBRC 105298.</title>
        <authorList>
            <person name="Komaki H."/>
            <person name="Tamura T."/>
        </authorList>
    </citation>
    <scope>NUCLEOTIDE SEQUENCE [LARGE SCALE GENOMIC DNA]</scope>
    <source>
        <strain evidence="1 2">NBRC 105298</strain>
    </source>
</reference>
<protein>
    <submittedName>
        <fullName evidence="1">Uncharacterized protein</fullName>
    </submittedName>
</protein>
<gene>
    <name evidence="1" type="ORF">Ato02nite_028930</name>
</gene>
<proteinExistence type="predicted"/>
<dbReference type="RefSeq" id="WP_213007007.1">
    <property type="nucleotide sequence ID" value="NZ_BOQN01000039.1"/>
</dbReference>
<evidence type="ECO:0000313" key="1">
    <source>
        <dbReference type="EMBL" id="GIM91100.1"/>
    </source>
</evidence>
<name>A0A919W415_9ACTN</name>
<organism evidence="1 2">
    <name type="scientific">Paractinoplanes toevensis</name>
    <dbReference type="NCBI Taxonomy" id="571911"/>
    <lineage>
        <taxon>Bacteria</taxon>
        <taxon>Bacillati</taxon>
        <taxon>Actinomycetota</taxon>
        <taxon>Actinomycetes</taxon>
        <taxon>Micromonosporales</taxon>
        <taxon>Micromonosporaceae</taxon>
        <taxon>Paractinoplanes</taxon>
    </lineage>
</organism>
<keyword evidence="2" id="KW-1185">Reference proteome</keyword>
<dbReference type="EMBL" id="BOQN01000039">
    <property type="protein sequence ID" value="GIM91100.1"/>
    <property type="molecule type" value="Genomic_DNA"/>
</dbReference>
<accession>A0A919W415</accession>
<dbReference type="AlphaFoldDB" id="A0A919W415"/>
<sequence length="52" mass="5564">MAISETARKNHDELFPGHVSTLAVTDPELIEYFAPSRSTRCSGTATSSRAPG</sequence>
<comment type="caution">
    <text evidence="1">The sequence shown here is derived from an EMBL/GenBank/DDBJ whole genome shotgun (WGS) entry which is preliminary data.</text>
</comment>
<evidence type="ECO:0000313" key="2">
    <source>
        <dbReference type="Proteomes" id="UP000677082"/>
    </source>
</evidence>